<sequence>MCSIRRSNIRRADRKCSCSVSLLRGTLHKTPDTSQENGQPLSDLAAQMQNAQHNGLHGVQIRQNDRSGIAVLPDEIMVEIFVTVVALLYESEPTIGVMFPPPRPHGQLPLHPSWGPSPLPRDTWVKLCHVCTRWRAILIGYTQLWSRVPAARSDEWITTVIARSGGLPLDIAIDLTLFTRWFTPALSLLRKHMTRVRSLCLASADTYLGFFDTADTSRLESLTIRGDAAHRHTHAGIIPNPGFLGNGMRQLRTLDIKTAAFPWGADVPWVLSTRARLPRLKVFKIRSLSLNTTVGLPANSIALPDLRHIEVVGRARAIGLLFTHLNISCCMHMAVNMAVHWPRLDKEAERRVISCMADWLQLGTKPLRTVHLRHESLFVGHVTGSDQDGVEDMFHLALAVEYEQPRISLTMLCEVLQLSDVRTLRVSGHLLRSPSHGTMTCHPFEIMRNVETLCLCNVPRQRVTELLGAIRTEPHAPHTYLFPKLRHLELCEIDLGGALHELCDTLQRRLEAGIGLAQMPLRLCANIGQREVEQLTLVVDAVVWDGVVEKIHLMSTYDVGPSRFNIIGDWWVLPKLRVTRSDSGSVNHNRIMNDIVPPHPASANKLDTTRISTQRAVSVSPGLVGDVSIVII</sequence>
<dbReference type="GeneID" id="36321803"/>
<protein>
    <submittedName>
        <fullName evidence="1">Uncharacterized protein</fullName>
    </submittedName>
</protein>
<dbReference type="AlphaFoldDB" id="A0A1X6N5Y8"/>
<organism evidence="1 2">
    <name type="scientific">Postia placenta MAD-698-R-SB12</name>
    <dbReference type="NCBI Taxonomy" id="670580"/>
    <lineage>
        <taxon>Eukaryota</taxon>
        <taxon>Fungi</taxon>
        <taxon>Dikarya</taxon>
        <taxon>Basidiomycota</taxon>
        <taxon>Agaricomycotina</taxon>
        <taxon>Agaricomycetes</taxon>
        <taxon>Polyporales</taxon>
        <taxon>Adustoporiaceae</taxon>
        <taxon>Rhodonia</taxon>
    </lineage>
</organism>
<gene>
    <name evidence="1" type="ORF">POSPLADRAFT_1032366</name>
</gene>
<accession>A0A1X6N5Y8</accession>
<keyword evidence="2" id="KW-1185">Reference proteome</keyword>
<dbReference type="Proteomes" id="UP000194127">
    <property type="component" value="Unassembled WGS sequence"/>
</dbReference>
<evidence type="ECO:0000313" key="1">
    <source>
        <dbReference type="EMBL" id="OSX63823.1"/>
    </source>
</evidence>
<dbReference type="STRING" id="670580.A0A1X6N5Y8"/>
<reference evidence="1 2" key="1">
    <citation type="submission" date="2017-04" db="EMBL/GenBank/DDBJ databases">
        <title>Genome Sequence of the Model Brown-Rot Fungus Postia placenta SB12.</title>
        <authorList>
            <consortium name="DOE Joint Genome Institute"/>
            <person name="Gaskell J."/>
            <person name="Kersten P."/>
            <person name="Larrondo L.F."/>
            <person name="Canessa P."/>
            <person name="Martinez D."/>
            <person name="Hibbett D."/>
            <person name="Schmoll M."/>
            <person name="Kubicek C.P."/>
            <person name="Martinez A.T."/>
            <person name="Yadav J."/>
            <person name="Master E."/>
            <person name="Magnuson J.K."/>
            <person name="James T."/>
            <person name="Yaver D."/>
            <person name="Berka R."/>
            <person name="Labutti K."/>
            <person name="Lipzen A."/>
            <person name="Aerts A."/>
            <person name="Barry K."/>
            <person name="Henrissat B."/>
            <person name="Blanchette R."/>
            <person name="Grigoriev I."/>
            <person name="Cullen D."/>
        </authorList>
    </citation>
    <scope>NUCLEOTIDE SEQUENCE [LARGE SCALE GENOMIC DNA]</scope>
    <source>
        <strain evidence="1 2">MAD-698-R-SB12</strain>
    </source>
</reference>
<proteinExistence type="predicted"/>
<evidence type="ECO:0000313" key="2">
    <source>
        <dbReference type="Proteomes" id="UP000194127"/>
    </source>
</evidence>
<dbReference type="OrthoDB" id="3172239at2759"/>
<dbReference type="RefSeq" id="XP_024340617.1">
    <property type="nucleotide sequence ID" value="XM_024476852.1"/>
</dbReference>
<dbReference type="EMBL" id="KZ110594">
    <property type="protein sequence ID" value="OSX63823.1"/>
    <property type="molecule type" value="Genomic_DNA"/>
</dbReference>
<name>A0A1X6N5Y8_9APHY</name>